<gene>
    <name evidence="1" type="ORF">METZ01_LOCUS178052</name>
</gene>
<dbReference type="GO" id="GO:0043093">
    <property type="term" value="P:FtsZ-dependent cytokinesis"/>
    <property type="evidence" value="ECO:0007669"/>
    <property type="project" value="TreeGrafter"/>
</dbReference>
<accession>A0A382CG65</accession>
<organism evidence="1">
    <name type="scientific">marine metagenome</name>
    <dbReference type="NCBI Taxonomy" id="408172"/>
    <lineage>
        <taxon>unclassified sequences</taxon>
        <taxon>metagenomes</taxon>
        <taxon>ecological metagenomes</taxon>
    </lineage>
</organism>
<dbReference type="EMBL" id="UINC01034405">
    <property type="protein sequence ID" value="SVB25198.1"/>
    <property type="molecule type" value="Genomic_DNA"/>
</dbReference>
<dbReference type="Gene3D" id="1.10.3900.10">
    <property type="entry name" value="YacF-like"/>
    <property type="match status" value="1"/>
</dbReference>
<evidence type="ECO:0000313" key="1">
    <source>
        <dbReference type="EMBL" id="SVB25198.1"/>
    </source>
</evidence>
<dbReference type="InterPro" id="IPR009777">
    <property type="entry name" value="ZapD"/>
</dbReference>
<sequence>MDQENNKNIIYEHPMNERVRNLLRIEHLYKNIENCLKEDSEQNCRTILEVLLHISELLVRSDMKNEIIKELKRQLDVFNVLRSND</sequence>
<feature type="non-terminal residue" evidence="1">
    <location>
        <position position="85"/>
    </location>
</feature>
<dbReference type="AlphaFoldDB" id="A0A382CG65"/>
<reference evidence="1" key="1">
    <citation type="submission" date="2018-05" db="EMBL/GenBank/DDBJ databases">
        <authorList>
            <person name="Lanie J.A."/>
            <person name="Ng W.-L."/>
            <person name="Kazmierczak K.M."/>
            <person name="Andrzejewski T.M."/>
            <person name="Davidsen T.M."/>
            <person name="Wayne K.J."/>
            <person name="Tettelin H."/>
            <person name="Glass J.I."/>
            <person name="Rusch D."/>
            <person name="Podicherti R."/>
            <person name="Tsui H.-C.T."/>
            <person name="Winkler M.E."/>
        </authorList>
    </citation>
    <scope>NUCLEOTIDE SEQUENCE</scope>
</reference>
<dbReference type="PANTHER" id="PTHR39455:SF1">
    <property type="entry name" value="CELL DIVISION PROTEIN ZAPD"/>
    <property type="match status" value="1"/>
</dbReference>
<protein>
    <submittedName>
        <fullName evidence="1">Uncharacterized protein</fullName>
    </submittedName>
</protein>
<dbReference type="PANTHER" id="PTHR39455">
    <property type="entry name" value="CELL DIVISION PROTEIN ZAPD"/>
    <property type="match status" value="1"/>
</dbReference>
<dbReference type="InterPro" id="IPR036268">
    <property type="entry name" value="ZapD_sf"/>
</dbReference>
<dbReference type="Pfam" id="PF07072">
    <property type="entry name" value="ZapD"/>
    <property type="match status" value="1"/>
</dbReference>
<name>A0A382CG65_9ZZZZ</name>
<dbReference type="SUPFAM" id="SSF160950">
    <property type="entry name" value="YacF-like"/>
    <property type="match status" value="1"/>
</dbReference>
<proteinExistence type="predicted"/>
<dbReference type="GO" id="GO:0032153">
    <property type="term" value="C:cell division site"/>
    <property type="evidence" value="ECO:0007669"/>
    <property type="project" value="TreeGrafter"/>
</dbReference>